<evidence type="ECO:0000313" key="3">
    <source>
        <dbReference type="Proteomes" id="UP000023152"/>
    </source>
</evidence>
<reference evidence="2 3" key="1">
    <citation type="journal article" date="2013" name="Curr. Biol.">
        <title>The Genome of the Foraminiferan Reticulomyxa filosa.</title>
        <authorList>
            <person name="Glockner G."/>
            <person name="Hulsmann N."/>
            <person name="Schleicher M."/>
            <person name="Noegel A.A."/>
            <person name="Eichinger L."/>
            <person name="Gallinger C."/>
            <person name="Pawlowski J."/>
            <person name="Sierra R."/>
            <person name="Euteneuer U."/>
            <person name="Pillet L."/>
            <person name="Moustafa A."/>
            <person name="Platzer M."/>
            <person name="Groth M."/>
            <person name="Szafranski K."/>
            <person name="Schliwa M."/>
        </authorList>
    </citation>
    <scope>NUCLEOTIDE SEQUENCE [LARGE SCALE GENOMIC DNA]</scope>
</reference>
<gene>
    <name evidence="2" type="ORF">RFI_08587</name>
</gene>
<name>X6NRH7_RETFI</name>
<accession>X6NRH7</accession>
<proteinExistence type="predicted"/>
<comment type="caution">
    <text evidence="2">The sequence shown here is derived from an EMBL/GenBank/DDBJ whole genome shotgun (WGS) entry which is preliminary data.</text>
</comment>
<dbReference type="EMBL" id="ASPP01006613">
    <property type="protein sequence ID" value="ETO28543.1"/>
    <property type="molecule type" value="Genomic_DNA"/>
</dbReference>
<feature type="signal peptide" evidence="1">
    <location>
        <begin position="1"/>
        <end position="25"/>
    </location>
</feature>
<dbReference type="AlphaFoldDB" id="X6NRH7"/>
<protein>
    <submittedName>
        <fullName evidence="2">Uncharacterized protein</fullName>
    </submittedName>
</protein>
<keyword evidence="1" id="KW-0732">Signal</keyword>
<evidence type="ECO:0000313" key="2">
    <source>
        <dbReference type="EMBL" id="ETO28543.1"/>
    </source>
</evidence>
<evidence type="ECO:0000256" key="1">
    <source>
        <dbReference type="SAM" id="SignalP"/>
    </source>
</evidence>
<sequence length="211" mass="25390">MNKKKVFLLLFVIVLFLLLCPYYYSERQDFVETLDQDNTETCYVALTTEEYGKKYGHSSRSPWLNEYETRSLYNKILPRCLLEQKGVPICKRYYICAWYDLAKIAHQSRNVAKYYARERGNLRVKLYSYWVDFSRSFSFDQPSPAKFWNYSIKKLLESKKDLTDEKRNDHSQKNLWSEQCESVCEHILESAFRTNEELNRLYGEKPQQKKK</sequence>
<organism evidence="2 3">
    <name type="scientific">Reticulomyxa filosa</name>
    <dbReference type="NCBI Taxonomy" id="46433"/>
    <lineage>
        <taxon>Eukaryota</taxon>
        <taxon>Sar</taxon>
        <taxon>Rhizaria</taxon>
        <taxon>Retaria</taxon>
        <taxon>Foraminifera</taxon>
        <taxon>Monothalamids</taxon>
        <taxon>Reticulomyxidae</taxon>
        <taxon>Reticulomyxa</taxon>
    </lineage>
</organism>
<dbReference type="Proteomes" id="UP000023152">
    <property type="component" value="Unassembled WGS sequence"/>
</dbReference>
<keyword evidence="3" id="KW-1185">Reference proteome</keyword>
<feature type="chain" id="PRO_5004975760" evidence="1">
    <location>
        <begin position="26"/>
        <end position="211"/>
    </location>
</feature>